<evidence type="ECO:0000313" key="4">
    <source>
        <dbReference type="Proteomes" id="UP000697998"/>
    </source>
</evidence>
<sequence length="111" mass="11226">MGGPETGRDTGEPLATGTAPSETIVCPSCERLLPVGLPYCPHCCGDDGRRGAIGRGAMFGWVFGFLAGGLASAAWSSFIGSEPAGWTAVLTTTFTCAVVGTVVGMVVSRKG</sequence>
<protein>
    <submittedName>
        <fullName evidence="3">Uncharacterized protein</fullName>
    </submittedName>
</protein>
<comment type="caution">
    <text evidence="3">The sequence shown here is derived from an EMBL/GenBank/DDBJ whole genome shotgun (WGS) entry which is preliminary data.</text>
</comment>
<evidence type="ECO:0000313" key="3">
    <source>
        <dbReference type="EMBL" id="MBK7674177.1"/>
    </source>
</evidence>
<name>A0A935PXN9_9PROT</name>
<keyword evidence="2" id="KW-0472">Membrane</keyword>
<evidence type="ECO:0000256" key="1">
    <source>
        <dbReference type="SAM" id="MobiDB-lite"/>
    </source>
</evidence>
<keyword evidence="2" id="KW-1133">Transmembrane helix</keyword>
<proteinExistence type="predicted"/>
<dbReference type="AlphaFoldDB" id="A0A935PXN9"/>
<evidence type="ECO:0000256" key="2">
    <source>
        <dbReference type="SAM" id="Phobius"/>
    </source>
</evidence>
<feature type="region of interest" description="Disordered" evidence="1">
    <location>
        <begin position="1"/>
        <end position="21"/>
    </location>
</feature>
<feature type="compositionally biased region" description="Basic and acidic residues" evidence="1">
    <location>
        <begin position="1"/>
        <end position="11"/>
    </location>
</feature>
<accession>A0A935PXN9</accession>
<feature type="transmembrane region" description="Helical" evidence="2">
    <location>
        <begin position="58"/>
        <end position="78"/>
    </location>
</feature>
<feature type="transmembrane region" description="Helical" evidence="2">
    <location>
        <begin position="84"/>
        <end position="107"/>
    </location>
</feature>
<dbReference type="EMBL" id="JADJMH010000002">
    <property type="protein sequence ID" value="MBK7674177.1"/>
    <property type="molecule type" value="Genomic_DNA"/>
</dbReference>
<keyword evidence="2" id="KW-0812">Transmembrane</keyword>
<reference evidence="3 4" key="1">
    <citation type="submission" date="2020-10" db="EMBL/GenBank/DDBJ databases">
        <title>Connecting structure to function with the recovery of over 1000 high-quality activated sludge metagenome-assembled genomes encoding full-length rRNA genes using long-read sequencing.</title>
        <authorList>
            <person name="Singleton C.M."/>
            <person name="Petriglieri F."/>
            <person name="Kristensen J.M."/>
            <person name="Kirkegaard R.H."/>
            <person name="Michaelsen T.Y."/>
            <person name="Andersen M.H."/>
            <person name="Karst S.M."/>
            <person name="Dueholm M.S."/>
            <person name="Nielsen P.H."/>
            <person name="Albertsen M."/>
        </authorList>
    </citation>
    <scope>NUCLEOTIDE SEQUENCE [LARGE SCALE GENOMIC DNA]</scope>
    <source>
        <strain evidence="3">EsbW_18-Q3-R4-48_BATAC.285</strain>
    </source>
</reference>
<dbReference type="Proteomes" id="UP000697998">
    <property type="component" value="Unassembled WGS sequence"/>
</dbReference>
<organism evidence="3 4">
    <name type="scientific">Candidatus Accumulibacter proximus</name>
    <dbReference type="NCBI Taxonomy" id="2954385"/>
    <lineage>
        <taxon>Bacteria</taxon>
        <taxon>Pseudomonadati</taxon>
        <taxon>Pseudomonadota</taxon>
        <taxon>Betaproteobacteria</taxon>
        <taxon>Candidatus Accumulibacter</taxon>
    </lineage>
</organism>
<gene>
    <name evidence="3" type="ORF">IPJ27_05090</name>
</gene>